<organism evidence="1 2">
    <name type="scientific">Campylobacter mucosalis CCUG 21559</name>
    <dbReference type="NCBI Taxonomy" id="1032067"/>
    <lineage>
        <taxon>Bacteria</taxon>
        <taxon>Pseudomonadati</taxon>
        <taxon>Campylobacterota</taxon>
        <taxon>Epsilonproteobacteria</taxon>
        <taxon>Campylobacterales</taxon>
        <taxon>Campylobacteraceae</taxon>
        <taxon>Campylobacter</taxon>
    </lineage>
</organism>
<dbReference type="Proteomes" id="UP000503264">
    <property type="component" value="Chromosome"/>
</dbReference>
<evidence type="ECO:0000313" key="2">
    <source>
        <dbReference type="Proteomes" id="UP000503264"/>
    </source>
</evidence>
<proteinExistence type="predicted"/>
<gene>
    <name evidence="1" type="ORF">CMUC_1120</name>
</gene>
<dbReference type="EMBL" id="CP012542">
    <property type="protein sequence ID" value="QCD44894.1"/>
    <property type="molecule type" value="Genomic_DNA"/>
</dbReference>
<name>A0A6G5QGZ8_9BACT</name>
<sequence length="110" mass="12986">MSFIDEKAKRVKYIRALEKFAKSTISALKREDFDEVQFYDRVGKNAKILEKLEPVYLDSPYTKALENFVNQAVQKVGKTELLRSANLLEKLKNQKNYKKDKHKNRFKDDV</sequence>
<keyword evidence="2" id="KW-1185">Reference proteome</keyword>
<protein>
    <submittedName>
        <fullName evidence="1">Uncharacterized protein</fullName>
    </submittedName>
</protein>
<accession>A0A6G5QGZ8</accession>
<dbReference type="AlphaFoldDB" id="A0A6G5QGZ8"/>
<evidence type="ECO:0000313" key="1">
    <source>
        <dbReference type="EMBL" id="QCD44894.1"/>
    </source>
</evidence>
<reference evidence="1 2" key="1">
    <citation type="submission" date="2016-07" db="EMBL/GenBank/DDBJ databases">
        <title>Comparative genomics of the Campylobacter concisus group.</title>
        <authorList>
            <person name="Miller W.G."/>
            <person name="Yee E."/>
            <person name="Chapman M.H."/>
            <person name="Huynh S."/>
            <person name="Bono J.L."/>
            <person name="On S.L.W."/>
            <person name="StLeger J."/>
            <person name="Foster G."/>
            <person name="Parker C.T."/>
        </authorList>
    </citation>
    <scope>NUCLEOTIDE SEQUENCE [LARGE SCALE GENOMIC DNA]</scope>
    <source>
        <strain evidence="1 2">CCUG 21559</strain>
    </source>
</reference>
<dbReference type="RefSeq" id="WP_171993822.1">
    <property type="nucleotide sequence ID" value="NZ_CP012542.1"/>
</dbReference>